<accession>A0ABS6T506</accession>
<gene>
    <name evidence="2" type="ORF">KJP28_12795</name>
</gene>
<protein>
    <recommendedName>
        <fullName evidence="1">Glycosyl transferase family 28 C-terminal domain-containing protein</fullName>
    </recommendedName>
</protein>
<dbReference type="EMBL" id="JAHUZE010000003">
    <property type="protein sequence ID" value="MBV7379803.1"/>
    <property type="molecule type" value="Genomic_DNA"/>
</dbReference>
<reference evidence="2 3" key="1">
    <citation type="submission" date="2021-05" db="EMBL/GenBank/DDBJ databases">
        <title>Culturable bacteria isolated from Daya Bay.</title>
        <authorList>
            <person name="Zheng W."/>
            <person name="Yu S."/>
            <person name="Huang Y."/>
        </authorList>
    </citation>
    <scope>NUCLEOTIDE SEQUENCE [LARGE SCALE GENOMIC DNA]</scope>
    <source>
        <strain evidence="2 3">DP4N28-5</strain>
    </source>
</reference>
<comment type="caution">
    <text evidence="2">The sequence shown here is derived from an EMBL/GenBank/DDBJ whole genome shotgun (WGS) entry which is preliminary data.</text>
</comment>
<dbReference type="RefSeq" id="WP_218392995.1">
    <property type="nucleotide sequence ID" value="NZ_JAHUZE010000003.1"/>
</dbReference>
<sequence length="174" mass="19457">MIFLTIGTHEPFDRLVRAVDEWAGGASNADTVFGQITSEGAESYRPRNFEWVDKLTPDEYGNRFEQADLIVSHAGMGSILTALQLAKPIVIMPRRGHLRETRNDHQYTTVQNIGERAGIYVAETEVQLPGVIDLAVAELSSSSYSDRISEFAETRLTDALKAFIHRDESWRAST</sequence>
<dbReference type="Pfam" id="PF04101">
    <property type="entry name" value="Glyco_tran_28_C"/>
    <property type="match status" value="1"/>
</dbReference>
<name>A0ABS6T506_9RHOB</name>
<evidence type="ECO:0000313" key="2">
    <source>
        <dbReference type="EMBL" id="MBV7379803.1"/>
    </source>
</evidence>
<keyword evidence="3" id="KW-1185">Reference proteome</keyword>
<proteinExistence type="predicted"/>
<feature type="domain" description="Glycosyl transferase family 28 C-terminal" evidence="1">
    <location>
        <begin position="2"/>
        <end position="132"/>
    </location>
</feature>
<evidence type="ECO:0000259" key="1">
    <source>
        <dbReference type="Pfam" id="PF04101"/>
    </source>
</evidence>
<dbReference type="InterPro" id="IPR007235">
    <property type="entry name" value="Glyco_trans_28_C"/>
</dbReference>
<evidence type="ECO:0000313" key="3">
    <source>
        <dbReference type="Proteomes" id="UP000756530"/>
    </source>
</evidence>
<organism evidence="2 3">
    <name type="scientific">Maritimibacter dapengensis</name>
    <dbReference type="NCBI Taxonomy" id="2836868"/>
    <lineage>
        <taxon>Bacteria</taxon>
        <taxon>Pseudomonadati</taxon>
        <taxon>Pseudomonadota</taxon>
        <taxon>Alphaproteobacteria</taxon>
        <taxon>Rhodobacterales</taxon>
        <taxon>Roseobacteraceae</taxon>
        <taxon>Maritimibacter</taxon>
    </lineage>
</organism>
<dbReference type="Proteomes" id="UP000756530">
    <property type="component" value="Unassembled WGS sequence"/>
</dbReference>